<dbReference type="InterPro" id="IPR014031">
    <property type="entry name" value="Ketoacyl_synth_C"/>
</dbReference>
<dbReference type="InterPro" id="IPR016039">
    <property type="entry name" value="Thiolase-like"/>
</dbReference>
<keyword evidence="2" id="KW-0597">Phosphoprotein</keyword>
<dbReference type="PROSITE" id="PS00012">
    <property type="entry name" value="PHOSPHOPANTETHEINE"/>
    <property type="match status" value="1"/>
</dbReference>
<dbReference type="SMART" id="SM00825">
    <property type="entry name" value="PKS_KS"/>
    <property type="match status" value="1"/>
</dbReference>
<dbReference type="InterPro" id="IPR006162">
    <property type="entry name" value="Ppantetheine_attach_site"/>
</dbReference>
<dbReference type="Pfam" id="PF00698">
    <property type="entry name" value="Acyl_transf_1"/>
    <property type="match status" value="1"/>
</dbReference>
<evidence type="ECO:0000256" key="8">
    <source>
        <dbReference type="SAM" id="MobiDB-lite"/>
    </source>
</evidence>
<dbReference type="InterPro" id="IPR036736">
    <property type="entry name" value="ACP-like_sf"/>
</dbReference>
<dbReference type="Gene3D" id="3.40.50.720">
    <property type="entry name" value="NAD(P)-binding Rossmann-like Domain"/>
    <property type="match status" value="3"/>
</dbReference>
<keyword evidence="3" id="KW-0489">Methyltransferase</keyword>
<feature type="domain" description="Carrier" evidence="9">
    <location>
        <begin position="2378"/>
        <end position="2460"/>
    </location>
</feature>
<dbReference type="Pfam" id="PF02801">
    <property type="entry name" value="Ketoacyl-synt_C"/>
    <property type="match status" value="1"/>
</dbReference>
<feature type="domain" description="PKS/mFAS DH" evidence="11">
    <location>
        <begin position="941"/>
        <end position="1242"/>
    </location>
</feature>
<dbReference type="EMBL" id="JBAWTH010000002">
    <property type="protein sequence ID" value="KAL2293000.1"/>
    <property type="molecule type" value="Genomic_DNA"/>
</dbReference>
<dbReference type="PROSITE" id="PS52019">
    <property type="entry name" value="PKS_MFAS_DH"/>
    <property type="match status" value="1"/>
</dbReference>
<dbReference type="PROSITE" id="PS52004">
    <property type="entry name" value="KS3_2"/>
    <property type="match status" value="1"/>
</dbReference>
<dbReference type="InterPro" id="IPR020807">
    <property type="entry name" value="PKS_DH"/>
</dbReference>
<dbReference type="InterPro" id="IPR049900">
    <property type="entry name" value="PKS_mFAS_DH"/>
</dbReference>
<dbReference type="InterPro" id="IPR032821">
    <property type="entry name" value="PKS_assoc"/>
</dbReference>
<dbReference type="SMART" id="SM00827">
    <property type="entry name" value="PKS_AT"/>
    <property type="match status" value="1"/>
</dbReference>
<dbReference type="SMART" id="SM00822">
    <property type="entry name" value="PKS_KR"/>
    <property type="match status" value="1"/>
</dbReference>
<dbReference type="InterPro" id="IPR049551">
    <property type="entry name" value="PKS_DH_C"/>
</dbReference>
<dbReference type="PROSITE" id="PS00606">
    <property type="entry name" value="KS3_1"/>
    <property type="match status" value="1"/>
</dbReference>
<dbReference type="Gene3D" id="3.30.70.3290">
    <property type="match status" value="1"/>
</dbReference>
<keyword evidence="6" id="KW-0511">Multifunctional enzyme</keyword>
<feature type="compositionally biased region" description="Low complexity" evidence="8">
    <location>
        <begin position="2480"/>
        <end position="2491"/>
    </location>
</feature>
<dbReference type="InterPro" id="IPR018201">
    <property type="entry name" value="Ketoacyl_synth_AS"/>
</dbReference>
<dbReference type="PROSITE" id="PS50075">
    <property type="entry name" value="CARRIER"/>
    <property type="match status" value="1"/>
</dbReference>
<evidence type="ECO:0000313" key="12">
    <source>
        <dbReference type="EMBL" id="KAL2293000.1"/>
    </source>
</evidence>
<comment type="caution">
    <text evidence="12">The sequence shown here is derived from an EMBL/GenBank/DDBJ whole genome shotgun (WGS) entry which is preliminary data.</text>
</comment>
<reference evidence="12 13" key="1">
    <citation type="submission" date="2024-03" db="EMBL/GenBank/DDBJ databases">
        <title>A high-quality draft genome sequence of Diaporthe vaccinii, a causative agent of upright dieback and viscid rot disease in cranberry plants.</title>
        <authorList>
            <person name="Sarrasin M."/>
            <person name="Lang B.F."/>
            <person name="Burger G."/>
        </authorList>
    </citation>
    <scope>NUCLEOTIDE SEQUENCE [LARGE SCALE GENOMIC DNA]</scope>
    <source>
        <strain evidence="12 13">IS7</strain>
    </source>
</reference>
<dbReference type="Gene3D" id="3.40.50.150">
    <property type="entry name" value="Vaccinia Virus protein VP39"/>
    <property type="match status" value="1"/>
</dbReference>
<evidence type="ECO:0000259" key="9">
    <source>
        <dbReference type="PROSITE" id="PS50075"/>
    </source>
</evidence>
<feature type="active site" description="Proton donor; for dehydratase activity" evidence="7">
    <location>
        <position position="1149"/>
    </location>
</feature>
<dbReference type="InterPro" id="IPR020841">
    <property type="entry name" value="PKS_Beta-ketoAc_synthase_dom"/>
</dbReference>
<evidence type="ECO:0000256" key="2">
    <source>
        <dbReference type="ARBA" id="ARBA00022553"/>
    </source>
</evidence>
<dbReference type="InterPro" id="IPR042104">
    <property type="entry name" value="PKS_dehydratase_sf"/>
</dbReference>
<dbReference type="InterPro" id="IPR001227">
    <property type="entry name" value="Ac_transferase_dom_sf"/>
</dbReference>
<protein>
    <recommendedName>
        <fullName evidence="14">Polyketide synthase</fullName>
    </recommendedName>
</protein>
<dbReference type="InterPro" id="IPR016035">
    <property type="entry name" value="Acyl_Trfase/lysoPLipase"/>
</dbReference>
<dbReference type="PANTHER" id="PTHR43775">
    <property type="entry name" value="FATTY ACID SYNTHASE"/>
    <property type="match status" value="1"/>
</dbReference>
<dbReference type="Pfam" id="PF00109">
    <property type="entry name" value="ketoacyl-synt"/>
    <property type="match status" value="1"/>
</dbReference>
<evidence type="ECO:0000313" key="13">
    <source>
        <dbReference type="Proteomes" id="UP001600888"/>
    </source>
</evidence>
<dbReference type="Pfam" id="PF08242">
    <property type="entry name" value="Methyltransf_12"/>
    <property type="match status" value="1"/>
</dbReference>
<evidence type="ECO:0000259" key="10">
    <source>
        <dbReference type="PROSITE" id="PS52004"/>
    </source>
</evidence>
<dbReference type="InterPro" id="IPR029063">
    <property type="entry name" value="SAM-dependent_MTases_sf"/>
</dbReference>
<dbReference type="InterPro" id="IPR049552">
    <property type="entry name" value="PKS_DH_N"/>
</dbReference>
<dbReference type="Pfam" id="PF08659">
    <property type="entry name" value="KR"/>
    <property type="match status" value="1"/>
</dbReference>
<dbReference type="SUPFAM" id="SSF53901">
    <property type="entry name" value="Thiolase-like"/>
    <property type="match status" value="1"/>
</dbReference>
<keyword evidence="5" id="KW-0560">Oxidoreductase</keyword>
<dbReference type="SUPFAM" id="SSF51735">
    <property type="entry name" value="NAD(P)-binding Rossmann-fold domains"/>
    <property type="match status" value="2"/>
</dbReference>
<evidence type="ECO:0000256" key="7">
    <source>
        <dbReference type="PROSITE-ProRule" id="PRU01363"/>
    </source>
</evidence>
<dbReference type="Gene3D" id="3.10.129.110">
    <property type="entry name" value="Polyketide synthase dehydratase"/>
    <property type="match status" value="1"/>
</dbReference>
<dbReference type="CDD" id="cd00833">
    <property type="entry name" value="PKS"/>
    <property type="match status" value="1"/>
</dbReference>
<dbReference type="SUPFAM" id="SSF53335">
    <property type="entry name" value="S-adenosyl-L-methionine-dependent methyltransferases"/>
    <property type="match status" value="1"/>
</dbReference>
<feature type="active site" description="Proton acceptor; for dehydratase activity" evidence="7">
    <location>
        <position position="973"/>
    </location>
</feature>
<feature type="compositionally biased region" description="Polar residues" evidence="8">
    <location>
        <begin position="2492"/>
        <end position="2507"/>
    </location>
</feature>
<sequence>MAPTTNEPIAIVGTACRFAGDATSASKLWELLREPRDVRRRIPDERFSARGFYHPNNAHHGHSNVQHAYTIDEDMALFDAEFFGIKPLEAKAIDPQQRLLLETVYEGLEDAGLGLNGLRGSDTSVYVGVMCNDYEALLLRELQQSPTYLATGIGRSILSNRISYFFDWHGPSITMDTACSSSLVAVHMAVQTLRSGESRVAVACGSNLLLGPENFVVESKLKMLSPDGQSKMWDRDANGYARGDGVGAVIMKTLSQAIADGDSIDCIIRETGLNQDGATTGITMPSSVAQRELILSTYKKAGLDLQAEEDRPQFFEAHGTGTPAGDPIEAEAIAKAFYGDKMRHRSGSDPLYVGSIKTVLGHTEGTAGIAAVMKAALALKNSVIPPNLLFNNLSDSVKPFYKNLKIPTKALPWPAPKGGPRRASVNSFGFGGANAHAILEGYDKAAEASAGDRNDNVFTPFVFSAGSENSLRKSLSAYSEFLASKKDIDFQDLAYTLRHRRSVFPYRASVAAGSAEELQSKISLLLDDKSSPVGLRALAARAAPRILGVFTGQGAQYARMGAELLEKSPKARSLIQDLEANLAALPDPPKWSLQAELLAGQDKSRMAEAAISQPLCTAVQIMVLDLLSEANLKLDAVVGHSSGEIAAAYAAGFLTARDAMVVAYYRGVHTKLAASPTGAKGAMIAVGTSLEDAEMLCKDEELVGRVNVAACNSSSSITISGDEDAIDILQIILEDEKKFNRKLRVDQAYHSRHMLPAFDPYVQSVRAAGVKALKPAEDNKCVWVSSVYNSPVHPGSDFYSELGSTYWAENMTKPVLFSQALTTTLASGSDFDLAVELGPHAALKGPATQTIQEIVGKDIPYTGTLTRGADAVASLASSLGFLWNRLDTVDLQKYDLAVSGHDKSTHRLLKGLPAYAWNHDVRHWHESRRSRKMRTRQGVFHSLLGDASPDSAPHCLEWRNILRPAELPWLDGHRVQSQVVFPAAGYAATAFEAAKFIAEGKSIRLLELSDLNIRQAVAFSDEDSGVEVVIRMALEDQTSPDHIRANFTYLADLGSNELTLAATGVLDVLLGESSPSVLPQRANVPPHTISLETGRFYNSLADLGYNFTGRFQSLSGLRRKHGFSTCTIHMPANEVGDEETLFAHPAELDASFQSIILAYAYPYDDQLRIMHLPTSISRITVNPALCGRRQHDEAAHVDAWLQPSEAGQGFTGNCTIYSPHSPAASIRVEGVTLKPLGSMTADDDRKVFSKMHWYPDKPSVEDVSVDTAVTEEDREVLRMLERMSTYYLREFDKQVPADSPVRQERPNSSYLNYAKHMTALVARGENPWVETSWQQDTMADVYKATDPYEDLIPDVKIMHLVGQQMPRVFRGETTMLNEFRESGLLDDYYTKGFGFKQVCKWLSRVLVQISNRYPHMNIMEIGAGTGGATKSILPALGNNFLTYTFTDVSAGFFENAATIFADYNDQMRYKVFDLEKDPLEQGYAPNSYDVIVGSLVVHATAELEKTLHRIRKILKPGGFLVIGEGSHNCTTGGFIFGPLDGWWLGSDEGRTLTPFVSGEEWTRILKKTGFSGIDTITPQTQEDVYGVNVWVTQAVDEEVQFLREPLSSPPDANRIDKLVIVGGKTPKTEPIVHGLQSLLGSHAADTLVFKTLADVDYNLVDASSTVVSLADLDGAVFDDIQPDTWQDLKQMFEFGKTLLWLTSGREADQPYANMMVGFGRTAMLETPGLRLQFLDVPDATKVDARQVAEALLRLQVEVPEDRTDILWTVESEVLLDASGRSNVARLRDISEPNDRYNSVFRPIQHEVEIDSSAVQLRYSPARDFVLKKLSHYGSSLEGSEPTIQLQITHSLPYASRTPLGFKYIIIGEEKTRQKTYMALVTSLTSILSIPVKDAIPIDLAGRSPATVLSSAAAYVTAEAICAPMFAGETLAVHNAPSHISKAIDARSVEKGVSVSYTSDSSIPAYLSKAQASRLIPAGARAFVGLTERASENETTMMGLVPPHVRKETAHTLYAIDGTPSTGRPGDTLGQLAQKAWRYAQVHSEEASHSPISPVPLEDVNGQFVGNFGLSTIVDWTTSPTQSAEISRLDSTQMFKGDKTYWMVGLSGVLGLSLCDWMITRGARYLVLTSRNPKISPEWVKAHAANGVHVAIMPCDVTDEPRLRSVHEIICDSLPPIVGVLNGAMVLRDVSILNMSYDQFTTVTRPKVLGSIFLDRIFDHQPLDFFIFFSSINCVVGNLGQANYAAANMFMCAMAANRRKRGLTGSALNVGAIIGAGYMERESSKALDLTVSKMALMHLSEEDFHQLFAEGIEAGLPNAQHGPEVSTGLLDIDAAAEERPRWCKDPKFSFFVNHRTKSGGDSAGQTTNVTIADMLKGCKSEAELLKIIKDTFAAQLRNVLQMSTPDEDLMAMRSSEIGLDSLISVDVRAWFLKHYHVSVPVLKIMGNDTMVNIAEHVAENVPPEVVPLLSGSQTPEEETSGSDVSPSSQSGDLTTDAQSTSGSSLQEQNIDDTGKIDYEAESTLPADFAHLALHGETLSASVAKAKPETILLTGVSGLLGRHLLNHLLDRQPQVKKVICVAVRNLAARLPHLRQDDRVTYFEGDLREPRLGLSEADAVTIFDQVDAVIHNGADTSHLKFYRDIKPANVLSTRYLARMCLARRTPIHYVSSVGVSLFKPGRTTFPAVSATDASPPPDGSHGYIASKWTNERFLERVSQQCGLKVWIHRPSTIIREGDDTVGRAAEMDWVNALVGYSHRLRTVPKCTHAKGALDLVYVDSTVSDIVRHVVENEPRQPVTYVHQVGELVLPLDNMKTMAGAGKEPYREASMAQWASKAIAAGLHPAVAAVIETMDTPGTAYPRMIRG</sequence>
<feature type="region of interest" description="Disordered" evidence="8">
    <location>
        <begin position="2465"/>
        <end position="2509"/>
    </location>
</feature>
<feature type="region of interest" description="N-terminal hotdog fold" evidence="7">
    <location>
        <begin position="941"/>
        <end position="1073"/>
    </location>
</feature>
<name>A0ABR4FE74_9PEZI</name>
<dbReference type="Pfam" id="PF14765">
    <property type="entry name" value="PS-DH"/>
    <property type="match status" value="1"/>
</dbReference>
<dbReference type="InterPro" id="IPR013217">
    <property type="entry name" value="Methyltransf_12"/>
</dbReference>
<dbReference type="Proteomes" id="UP001600888">
    <property type="component" value="Unassembled WGS sequence"/>
</dbReference>
<dbReference type="Gene3D" id="3.40.366.10">
    <property type="entry name" value="Malonyl-Coenzyme A Acyl Carrier Protein, domain 2"/>
    <property type="match status" value="1"/>
</dbReference>
<dbReference type="Pfam" id="PF07993">
    <property type="entry name" value="NAD_binding_4"/>
    <property type="match status" value="1"/>
</dbReference>
<dbReference type="SMART" id="SM00826">
    <property type="entry name" value="PKS_DH"/>
    <property type="match status" value="1"/>
</dbReference>
<dbReference type="Pfam" id="PF21089">
    <property type="entry name" value="PKS_DH_N"/>
    <property type="match status" value="1"/>
</dbReference>
<organism evidence="12 13">
    <name type="scientific">Diaporthe vaccinii</name>
    <dbReference type="NCBI Taxonomy" id="105482"/>
    <lineage>
        <taxon>Eukaryota</taxon>
        <taxon>Fungi</taxon>
        <taxon>Dikarya</taxon>
        <taxon>Ascomycota</taxon>
        <taxon>Pezizomycotina</taxon>
        <taxon>Sordariomycetes</taxon>
        <taxon>Sordariomycetidae</taxon>
        <taxon>Diaporthales</taxon>
        <taxon>Diaporthaceae</taxon>
        <taxon>Diaporthe</taxon>
        <taxon>Diaporthe eres species complex</taxon>
    </lineage>
</organism>
<proteinExistence type="predicted"/>
<feature type="domain" description="Ketosynthase family 3 (KS3)" evidence="10">
    <location>
        <begin position="6"/>
        <end position="441"/>
    </location>
</feature>
<evidence type="ECO:0000256" key="6">
    <source>
        <dbReference type="ARBA" id="ARBA00023268"/>
    </source>
</evidence>
<evidence type="ECO:0000259" key="11">
    <source>
        <dbReference type="PROSITE" id="PS52019"/>
    </source>
</evidence>
<dbReference type="SUPFAM" id="SSF55048">
    <property type="entry name" value="Probable ACP-binding domain of malonyl-CoA ACP transacylase"/>
    <property type="match status" value="1"/>
</dbReference>
<keyword evidence="13" id="KW-1185">Reference proteome</keyword>
<feature type="region of interest" description="C-terminal hotdog fold" evidence="7">
    <location>
        <begin position="1088"/>
        <end position="1242"/>
    </location>
</feature>
<evidence type="ECO:0008006" key="14">
    <source>
        <dbReference type="Google" id="ProtNLM"/>
    </source>
</evidence>
<evidence type="ECO:0000256" key="1">
    <source>
        <dbReference type="ARBA" id="ARBA00022450"/>
    </source>
</evidence>
<dbReference type="SUPFAM" id="SSF47336">
    <property type="entry name" value="ACP-like"/>
    <property type="match status" value="1"/>
</dbReference>
<dbReference type="InterPro" id="IPR036291">
    <property type="entry name" value="NAD(P)-bd_dom_sf"/>
</dbReference>
<dbReference type="InterPro" id="IPR013968">
    <property type="entry name" value="PKS_KR"/>
</dbReference>
<keyword evidence="1" id="KW-0596">Phosphopantetheine</keyword>
<dbReference type="InterPro" id="IPR014030">
    <property type="entry name" value="Ketoacyl_synth_N"/>
</dbReference>
<dbReference type="InterPro" id="IPR020806">
    <property type="entry name" value="PKS_PP-bd"/>
</dbReference>
<gene>
    <name evidence="12" type="ORF">FJTKL_08018</name>
</gene>
<dbReference type="SMART" id="SM00823">
    <property type="entry name" value="PKS_PP"/>
    <property type="match status" value="1"/>
</dbReference>
<dbReference type="PANTHER" id="PTHR43775:SF20">
    <property type="entry name" value="HYBRID PKS-NRPS SYNTHETASE APDA"/>
    <property type="match status" value="1"/>
</dbReference>
<dbReference type="SUPFAM" id="SSF52151">
    <property type="entry name" value="FabD/lysophospholipase-like"/>
    <property type="match status" value="1"/>
</dbReference>
<dbReference type="Gene3D" id="3.40.47.10">
    <property type="match status" value="1"/>
</dbReference>
<dbReference type="InterPro" id="IPR009081">
    <property type="entry name" value="PP-bd_ACP"/>
</dbReference>
<dbReference type="InterPro" id="IPR014043">
    <property type="entry name" value="Acyl_transferase_dom"/>
</dbReference>
<dbReference type="InterPro" id="IPR013120">
    <property type="entry name" value="FAR_NAD-bd"/>
</dbReference>
<dbReference type="InterPro" id="IPR050091">
    <property type="entry name" value="PKS_NRPS_Biosynth_Enz"/>
</dbReference>
<accession>A0ABR4FE74</accession>
<evidence type="ECO:0000256" key="4">
    <source>
        <dbReference type="ARBA" id="ARBA00022679"/>
    </source>
</evidence>
<dbReference type="CDD" id="cd02440">
    <property type="entry name" value="AdoMet_MTases"/>
    <property type="match status" value="1"/>
</dbReference>
<keyword evidence="4" id="KW-0808">Transferase</keyword>
<dbReference type="InterPro" id="IPR016036">
    <property type="entry name" value="Malonyl_transacylase_ACP-bd"/>
</dbReference>
<evidence type="ECO:0000256" key="5">
    <source>
        <dbReference type="ARBA" id="ARBA00023002"/>
    </source>
</evidence>
<dbReference type="InterPro" id="IPR057326">
    <property type="entry name" value="KR_dom"/>
</dbReference>
<evidence type="ECO:0000256" key="3">
    <source>
        <dbReference type="ARBA" id="ARBA00022603"/>
    </source>
</evidence>
<dbReference type="Pfam" id="PF16197">
    <property type="entry name" value="KAsynt_C_assoc"/>
    <property type="match status" value="1"/>
</dbReference>